<protein>
    <recommendedName>
        <fullName evidence="3">Integrase catalytic domain-containing protein</fullName>
    </recommendedName>
</protein>
<gene>
    <name evidence="4" type="ORF">V8G54_037822</name>
</gene>
<evidence type="ECO:0000313" key="4">
    <source>
        <dbReference type="EMBL" id="WVY92308.1"/>
    </source>
</evidence>
<dbReference type="EMBL" id="CP144690">
    <property type="protein sequence ID" value="WVY92308.1"/>
    <property type="molecule type" value="Genomic_DNA"/>
</dbReference>
<dbReference type="PANTHER" id="PTHR11439:SF440">
    <property type="entry name" value="INTEGRASE CATALYTIC DOMAIN-CONTAINING PROTEIN"/>
    <property type="match status" value="1"/>
</dbReference>
<keyword evidence="1" id="KW-0378">Hydrolase</keyword>
<dbReference type="InterPro" id="IPR013103">
    <property type="entry name" value="RVT_2"/>
</dbReference>
<dbReference type="Pfam" id="PF13976">
    <property type="entry name" value="gag_pre-integrs"/>
    <property type="match status" value="1"/>
</dbReference>
<reference evidence="4 5" key="1">
    <citation type="journal article" date="2023" name="Life. Sci Alliance">
        <title>Evolutionary insights into 3D genome organization and epigenetic landscape of Vigna mungo.</title>
        <authorList>
            <person name="Junaid A."/>
            <person name="Singh B."/>
            <person name="Bhatia S."/>
        </authorList>
    </citation>
    <scope>NUCLEOTIDE SEQUENCE [LARGE SCALE GENOMIC DNA]</scope>
    <source>
        <strain evidence="4">Urdbean</strain>
    </source>
</reference>
<dbReference type="InterPro" id="IPR012337">
    <property type="entry name" value="RNaseH-like_sf"/>
</dbReference>
<dbReference type="InterPro" id="IPR057670">
    <property type="entry name" value="SH3_retrovirus"/>
</dbReference>
<dbReference type="InterPro" id="IPR025724">
    <property type="entry name" value="GAG-pre-integrase_dom"/>
</dbReference>
<dbReference type="SUPFAM" id="SSF56672">
    <property type="entry name" value="DNA/RNA polymerases"/>
    <property type="match status" value="1"/>
</dbReference>
<dbReference type="GO" id="GO:0004190">
    <property type="term" value="F:aspartic-type endopeptidase activity"/>
    <property type="evidence" value="ECO:0007669"/>
    <property type="project" value="UniProtKB-KW"/>
</dbReference>
<keyword evidence="5" id="KW-1185">Reference proteome</keyword>
<feature type="compositionally biased region" description="Polar residues" evidence="2">
    <location>
        <begin position="821"/>
        <end position="848"/>
    </location>
</feature>
<dbReference type="CDD" id="cd09272">
    <property type="entry name" value="RNase_HI_RT_Ty1"/>
    <property type="match status" value="1"/>
</dbReference>
<dbReference type="InterPro" id="IPR043502">
    <property type="entry name" value="DNA/RNA_pol_sf"/>
</dbReference>
<keyword evidence="1" id="KW-0064">Aspartyl protease</keyword>
<dbReference type="Pfam" id="PF22936">
    <property type="entry name" value="Pol_BBD"/>
    <property type="match status" value="1"/>
</dbReference>
<dbReference type="GO" id="GO:0015074">
    <property type="term" value="P:DNA integration"/>
    <property type="evidence" value="ECO:0007669"/>
    <property type="project" value="InterPro"/>
</dbReference>
<organism evidence="4 5">
    <name type="scientific">Vigna mungo</name>
    <name type="common">Black gram</name>
    <name type="synonym">Phaseolus mungo</name>
    <dbReference type="NCBI Taxonomy" id="3915"/>
    <lineage>
        <taxon>Eukaryota</taxon>
        <taxon>Viridiplantae</taxon>
        <taxon>Streptophyta</taxon>
        <taxon>Embryophyta</taxon>
        <taxon>Tracheophyta</taxon>
        <taxon>Spermatophyta</taxon>
        <taxon>Magnoliopsida</taxon>
        <taxon>eudicotyledons</taxon>
        <taxon>Gunneridae</taxon>
        <taxon>Pentapetalae</taxon>
        <taxon>rosids</taxon>
        <taxon>fabids</taxon>
        <taxon>Fabales</taxon>
        <taxon>Fabaceae</taxon>
        <taxon>Papilionoideae</taxon>
        <taxon>50 kb inversion clade</taxon>
        <taxon>NPAAA clade</taxon>
        <taxon>indigoferoid/millettioid clade</taxon>
        <taxon>Phaseoleae</taxon>
        <taxon>Vigna</taxon>
    </lineage>
</organism>
<feature type="domain" description="Integrase catalytic" evidence="3">
    <location>
        <begin position="580"/>
        <end position="677"/>
    </location>
</feature>
<feature type="region of interest" description="Disordered" evidence="2">
    <location>
        <begin position="818"/>
        <end position="848"/>
    </location>
</feature>
<accession>A0AAQ3RGV3</accession>
<dbReference type="Proteomes" id="UP001374535">
    <property type="component" value="Chromosome 11"/>
</dbReference>
<dbReference type="Gene3D" id="3.30.420.10">
    <property type="entry name" value="Ribonuclease H-like superfamily/Ribonuclease H"/>
    <property type="match status" value="1"/>
</dbReference>
<evidence type="ECO:0000313" key="5">
    <source>
        <dbReference type="Proteomes" id="UP001374535"/>
    </source>
</evidence>
<name>A0AAQ3RGV3_VIGMU</name>
<keyword evidence="1" id="KW-0645">Protease</keyword>
<dbReference type="PROSITE" id="PS50994">
    <property type="entry name" value="INTEGRASE"/>
    <property type="match status" value="1"/>
</dbReference>
<dbReference type="Pfam" id="PF07727">
    <property type="entry name" value="RVT_2"/>
    <property type="match status" value="1"/>
</dbReference>
<dbReference type="InterPro" id="IPR036397">
    <property type="entry name" value="RNaseH_sf"/>
</dbReference>
<dbReference type="Pfam" id="PF25597">
    <property type="entry name" value="SH3_retrovirus"/>
    <property type="match status" value="1"/>
</dbReference>
<sequence>MSREEEVVDPTPEIGNSQLHGELQNIHSAYRLNGRNYLKWAQLVRTVLKGKGKLSHLMESRPKQEDPKFTTWDEEDSMIMAWLDTCMFLNSAKEIWDAVEQTYSKAKDAAQVYHVKVKTLAAKQGNKTVTKYANQLKSLWMELDHYRVIKAKCTEDSALLKEYIEQDRVYDFLVGLNPEFDQVRIQILGKQKVPCFIEVVAIVRSEESIRGLMLESPAVVENSAMVADHKGDQTLAMVAEQKKGGSANVEKKGDEKCWKLHGKPLNRDREWGPRGGPSRKGGQVYVAAGKNIGNNPEAAAHLNQEEIERVRTFLSKLEKPTGVCSLAYSGKFPLSFGLNVSDTPFNNYWILDSGATDHMTPLAKHFSTYSPCPSNKKIATADGTLITAAGQGNIQINSLITLKDVLHVPKLSTNLVSIRKLIKDLSCKVVFYNDHCVFQDKDSERMIGHARERNGLYYLEDPNLSNKNRISHSFISESLMTNREKIMLYHCRLGHPSFGVIKIMFPSLFTKLDVESLHCEVCELAKHKRVSFPISNKISNLPFYLVHTDVWGPFNVSNVSGARWFVTFIDEGGQFGVNIKRLRSDNAKDYFNHVLNSFCQKEGIIHESSCVKTPQQNGIAERKNGHLLNQTRALLLKNSVPKNLWGEAVLTTTHLINRLPSRVLGSKSPMEALSSFYPNLSTTNNLKPRVFGCISYVHIHSTDRGKLDPRALKCVFVGYSLTQKGYKCYHPPSKKFFVSRDVTFNEQEGYFHQPYLPGESFREDKESSNSGFPILPDLIFEPKLDQIEAVPSEIGQESEISCEADQGDVEAGNLKTKAIPGSSNVQESNSNPQKEVTISNPQKEAEIETQNDLDLPIAIRKGPRKCTKQPLYPLSNDLSFENFSPTHKAFLVNLNTTFLPNTLSEALSDRKWRQAMDVEMEALEKNNTWELVTLPIGKRPVGCKWVYTVKYKADGSIERYKARLVAKGFTQTYGVDYLETFAPVAKMNTVRVILFLAANYGWNLEQFDVKNVFLHGDLEEEIYMEIPPGYGRDVVTNTVCKLKKALYGLKQSPRAWFGRFTKVMTGLGYKQSQGDHTLFFKHSKSGGVTILLVYVDDIILTGDDKEEQQLLSQCLGKEFEIKTLGKLKYFLGIEVAHSKKGIFISQQKKLARQRASTPLEPNIKLGNAEEDVAVEKEMYQRLVGRLIYLSHTRPDIAYAVSLISQFMHSPKETHLQAAHRILQYLKGTPGRGILFKRNGNVKLEAYTDADYAGSIVDRRSTTGYCTFLGGNLVTWRSKKQGVVARSSAEAEFRAMAQGICELLWLKIILEDLRIKWEEPMKLYCDNKSAISIAHNPVQHDRTKHIEIDRHFIKEKLDSGLICTPYVSSQDQIADILTKGLGCHNFEKIVSKLGMENTYSPA</sequence>
<dbReference type="InterPro" id="IPR001584">
    <property type="entry name" value="Integrase_cat-core"/>
</dbReference>
<dbReference type="PANTHER" id="PTHR11439">
    <property type="entry name" value="GAG-POL-RELATED RETROTRANSPOSON"/>
    <property type="match status" value="1"/>
</dbReference>
<dbReference type="InterPro" id="IPR054722">
    <property type="entry name" value="PolX-like_BBD"/>
</dbReference>
<evidence type="ECO:0000259" key="3">
    <source>
        <dbReference type="PROSITE" id="PS50994"/>
    </source>
</evidence>
<evidence type="ECO:0000256" key="1">
    <source>
        <dbReference type="ARBA" id="ARBA00022750"/>
    </source>
</evidence>
<dbReference type="SUPFAM" id="SSF53098">
    <property type="entry name" value="Ribonuclease H-like"/>
    <property type="match status" value="1"/>
</dbReference>
<dbReference type="GO" id="GO:0003676">
    <property type="term" value="F:nucleic acid binding"/>
    <property type="evidence" value="ECO:0007669"/>
    <property type="project" value="InterPro"/>
</dbReference>
<proteinExistence type="predicted"/>
<evidence type="ECO:0000256" key="2">
    <source>
        <dbReference type="SAM" id="MobiDB-lite"/>
    </source>
</evidence>